<proteinExistence type="predicted"/>
<dbReference type="InterPro" id="IPR032675">
    <property type="entry name" value="LRR_dom_sf"/>
</dbReference>
<keyword evidence="2" id="KW-1185">Reference proteome</keyword>
<evidence type="ECO:0008006" key="3">
    <source>
        <dbReference type="Google" id="ProtNLM"/>
    </source>
</evidence>
<name>A0AAD7NSL7_9AGAR</name>
<dbReference type="Proteomes" id="UP001215280">
    <property type="component" value="Unassembled WGS sequence"/>
</dbReference>
<dbReference type="AlphaFoldDB" id="A0AAD7NSL7"/>
<organism evidence="1 2">
    <name type="scientific">Mycena maculata</name>
    <dbReference type="NCBI Taxonomy" id="230809"/>
    <lineage>
        <taxon>Eukaryota</taxon>
        <taxon>Fungi</taxon>
        <taxon>Dikarya</taxon>
        <taxon>Basidiomycota</taxon>
        <taxon>Agaricomycotina</taxon>
        <taxon>Agaricomycetes</taxon>
        <taxon>Agaricomycetidae</taxon>
        <taxon>Agaricales</taxon>
        <taxon>Marasmiineae</taxon>
        <taxon>Mycenaceae</taxon>
        <taxon>Mycena</taxon>
    </lineage>
</organism>
<gene>
    <name evidence="1" type="ORF">DFH07DRAFT_148328</name>
</gene>
<accession>A0AAD7NSL7</accession>
<protein>
    <recommendedName>
        <fullName evidence="3">F-box domain-containing protein</fullName>
    </recommendedName>
</protein>
<evidence type="ECO:0000313" key="1">
    <source>
        <dbReference type="EMBL" id="KAJ7772957.1"/>
    </source>
</evidence>
<evidence type="ECO:0000313" key="2">
    <source>
        <dbReference type="Proteomes" id="UP001215280"/>
    </source>
</evidence>
<dbReference type="Gene3D" id="3.80.10.10">
    <property type="entry name" value="Ribonuclease Inhibitor"/>
    <property type="match status" value="1"/>
</dbReference>
<dbReference type="EMBL" id="JARJLG010000018">
    <property type="protein sequence ID" value="KAJ7772957.1"/>
    <property type="molecule type" value="Genomic_DNA"/>
</dbReference>
<sequence>MSTDIVQANDPQLASFAPEVLCEIFLASIPSLGRIDGPRAQFPWEISHVCRHWRHSALALPKLWAFLDLEQTQENEEPDTPDLNLLKTYLERSGKHPLTFRLAYSQETIHGHPFLGCLFQHSMRWRDVCIESPALLAVESLSQGATSEFPLLRSLVCADCEFDSDAVSEGAILEPMPWAQLQRYHEYECSWYPDDGRQWAILAQLANVVDLRASFYGTGEDEYPDVIAMPHLRFAYFGVDRRADDLGIEEVLERFDLPRLEGLSVKMGEDHDPDVLCPVPGQFKTLKVLRLCGKVEISNEALTGILTEIPTLVDFAVELIGVDADHFFALLTPRPDGVLVPQLQALRITPFARNDGTVDALFAMLRARFGGVEGVEITRLRMFALYIRGVYKSKPSPMFTPSEMLNRLRSMKAHDKWDIRVDENSQEEFWKEDMDDEFI</sequence>
<comment type="caution">
    <text evidence="1">The sequence shown here is derived from an EMBL/GenBank/DDBJ whole genome shotgun (WGS) entry which is preliminary data.</text>
</comment>
<reference evidence="1" key="1">
    <citation type="submission" date="2023-03" db="EMBL/GenBank/DDBJ databases">
        <title>Massive genome expansion in bonnet fungi (Mycena s.s.) driven by repeated elements and novel gene families across ecological guilds.</title>
        <authorList>
            <consortium name="Lawrence Berkeley National Laboratory"/>
            <person name="Harder C.B."/>
            <person name="Miyauchi S."/>
            <person name="Viragh M."/>
            <person name="Kuo A."/>
            <person name="Thoen E."/>
            <person name="Andreopoulos B."/>
            <person name="Lu D."/>
            <person name="Skrede I."/>
            <person name="Drula E."/>
            <person name="Henrissat B."/>
            <person name="Morin E."/>
            <person name="Kohler A."/>
            <person name="Barry K."/>
            <person name="LaButti K."/>
            <person name="Morin E."/>
            <person name="Salamov A."/>
            <person name="Lipzen A."/>
            <person name="Mereny Z."/>
            <person name="Hegedus B."/>
            <person name="Baldrian P."/>
            <person name="Stursova M."/>
            <person name="Weitz H."/>
            <person name="Taylor A."/>
            <person name="Grigoriev I.V."/>
            <person name="Nagy L.G."/>
            <person name="Martin F."/>
            <person name="Kauserud H."/>
        </authorList>
    </citation>
    <scope>NUCLEOTIDE SEQUENCE</scope>
    <source>
        <strain evidence="1">CBHHK188m</strain>
    </source>
</reference>